<feature type="transmembrane region" description="Helical" evidence="1">
    <location>
        <begin position="93"/>
        <end position="118"/>
    </location>
</feature>
<name>A0ABY7BSW3_9MOLU</name>
<evidence type="ECO:0000256" key="1">
    <source>
        <dbReference type="SAM" id="Phobius"/>
    </source>
</evidence>
<feature type="transmembrane region" description="Helical" evidence="1">
    <location>
        <begin position="130"/>
        <end position="153"/>
    </location>
</feature>
<evidence type="ECO:0000313" key="2">
    <source>
        <dbReference type="EMBL" id="WAN63080.1"/>
    </source>
</evidence>
<dbReference type="RefSeq" id="WP_268849932.1">
    <property type="nucleotide sequence ID" value="NZ_CP114006.1"/>
</dbReference>
<gene>
    <name evidence="2" type="ORF">RS022_00690</name>
</gene>
<accession>A0ABY7BSW3</accession>
<evidence type="ECO:0000313" key="3">
    <source>
        <dbReference type="Proteomes" id="UP001164727"/>
    </source>
</evidence>
<organism evidence="2 3">
    <name type="scientific">Candidatus Phytoplasma rubi</name>
    <dbReference type="NCBI Taxonomy" id="399025"/>
    <lineage>
        <taxon>Bacteria</taxon>
        <taxon>Bacillati</taxon>
        <taxon>Mycoplasmatota</taxon>
        <taxon>Mollicutes</taxon>
        <taxon>Acholeplasmatales</taxon>
        <taxon>Acholeplasmataceae</taxon>
        <taxon>Candidatus Phytoplasma</taxon>
        <taxon>16SrV (Elm yellows group)</taxon>
    </lineage>
</organism>
<feature type="transmembrane region" description="Helical" evidence="1">
    <location>
        <begin position="6"/>
        <end position="26"/>
    </location>
</feature>
<feature type="transmembrane region" description="Helical" evidence="1">
    <location>
        <begin position="173"/>
        <end position="199"/>
    </location>
</feature>
<keyword evidence="3" id="KW-1185">Reference proteome</keyword>
<reference evidence="2 3" key="1">
    <citation type="journal article" date="2023" name="Microbiol. Resour. Announc.">
        <title>Complete Genome of 'Candidatus Phytoplasma rubi' RS, a Phytopathogenic Bacterium Associated with Rubus Stunt Disease.</title>
        <authorList>
            <person name="Duckeck D."/>
            <person name="Zubert C."/>
            <person name="Bohm J.W."/>
            <person name="Carminati G."/>
            <person name="Schneider B."/>
            <person name="Kube M."/>
        </authorList>
    </citation>
    <scope>NUCLEOTIDE SEQUENCE [LARGE SCALE GENOMIC DNA]</scope>
    <source>
        <strain evidence="2 3">RS</strain>
    </source>
</reference>
<sequence length="213" mass="24841">MNKISLRKIIIISFLISISLIMEFIITKPIFGHNCQNSLIKLELLPLLLIGFFFGFKYSIFSNLLFVLIHIILESSHIFQGYNLLQEINHDKTLIIGILLFLFIIPYIVCSLTGLFRSSNSNNLCKNKDIVNSFLLITVIQIISYAVFSFVFYPKINSNHILEHIFHDHDDRGNIAIFLYFFVSIIITNLIISICIFFIKKFVKENEIFYFNL</sequence>
<dbReference type="Gene3D" id="1.10.1760.20">
    <property type="match status" value="1"/>
</dbReference>
<dbReference type="Proteomes" id="UP001164727">
    <property type="component" value="Chromosome"/>
</dbReference>
<keyword evidence="1" id="KW-1133">Transmembrane helix</keyword>
<evidence type="ECO:0008006" key="4">
    <source>
        <dbReference type="Google" id="ProtNLM"/>
    </source>
</evidence>
<keyword evidence="1" id="KW-0812">Transmembrane</keyword>
<proteinExistence type="predicted"/>
<keyword evidence="1" id="KW-0472">Membrane</keyword>
<dbReference type="EMBL" id="CP114006">
    <property type="protein sequence ID" value="WAN63080.1"/>
    <property type="molecule type" value="Genomic_DNA"/>
</dbReference>
<protein>
    <recommendedName>
        <fullName evidence="4">Integral membrane protein</fullName>
    </recommendedName>
</protein>
<feature type="transmembrane region" description="Helical" evidence="1">
    <location>
        <begin position="47"/>
        <end position="73"/>
    </location>
</feature>